<evidence type="ECO:0000313" key="1">
    <source>
        <dbReference type="EMBL" id="GFQ73734.1"/>
    </source>
</evidence>
<feature type="non-terminal residue" evidence="1">
    <location>
        <position position="1"/>
    </location>
</feature>
<accession>A0A8X6GTZ2</accession>
<dbReference type="EMBL" id="BMAO01031261">
    <property type="protein sequence ID" value="GFQ73734.1"/>
    <property type="molecule type" value="Genomic_DNA"/>
</dbReference>
<name>A0A8X6GTZ2_TRICU</name>
<dbReference type="AlphaFoldDB" id="A0A8X6GTZ2"/>
<sequence>CSCKCNKIFFIVFKSQKKSLKLIIKWQDDGNYIKVVISESEACA</sequence>
<reference evidence="1" key="1">
    <citation type="submission" date="2020-07" db="EMBL/GenBank/DDBJ databases">
        <title>Multicomponent nature underlies the extraordinary mechanical properties of spider dragline silk.</title>
        <authorList>
            <person name="Kono N."/>
            <person name="Nakamura H."/>
            <person name="Mori M."/>
            <person name="Yoshida Y."/>
            <person name="Ohtoshi R."/>
            <person name="Malay A.D."/>
            <person name="Moran D.A.P."/>
            <person name="Tomita M."/>
            <person name="Numata K."/>
            <person name="Arakawa K."/>
        </authorList>
    </citation>
    <scope>NUCLEOTIDE SEQUENCE</scope>
</reference>
<evidence type="ECO:0000313" key="2">
    <source>
        <dbReference type="Proteomes" id="UP000887116"/>
    </source>
</evidence>
<gene>
    <name evidence="1" type="ORF">TNCT_1201</name>
</gene>
<keyword evidence="2" id="KW-1185">Reference proteome</keyword>
<comment type="caution">
    <text evidence="1">The sequence shown here is derived from an EMBL/GenBank/DDBJ whole genome shotgun (WGS) entry which is preliminary data.</text>
</comment>
<protein>
    <submittedName>
        <fullName evidence="1">Uncharacterized protein</fullName>
    </submittedName>
</protein>
<proteinExistence type="predicted"/>
<dbReference type="Proteomes" id="UP000887116">
    <property type="component" value="Unassembled WGS sequence"/>
</dbReference>
<organism evidence="1 2">
    <name type="scientific">Trichonephila clavata</name>
    <name type="common">Joro spider</name>
    <name type="synonym">Nephila clavata</name>
    <dbReference type="NCBI Taxonomy" id="2740835"/>
    <lineage>
        <taxon>Eukaryota</taxon>
        <taxon>Metazoa</taxon>
        <taxon>Ecdysozoa</taxon>
        <taxon>Arthropoda</taxon>
        <taxon>Chelicerata</taxon>
        <taxon>Arachnida</taxon>
        <taxon>Araneae</taxon>
        <taxon>Araneomorphae</taxon>
        <taxon>Entelegynae</taxon>
        <taxon>Araneoidea</taxon>
        <taxon>Nephilidae</taxon>
        <taxon>Trichonephila</taxon>
    </lineage>
</organism>